<sequence length="390" mass="43890">MAPKQSLDHVHEKIVVLGSGGVGKSAVILQFIQSVFVEVYDPTLEDSYKKEIIIDSTPVTLEIIDTAGQEELTSLRDNYVKTGDGFLLVYSVTSNQSFEEIVDLIDQILRAKNIDPGSQKDMQSLSAVIIGNKADLQNERAVPYQSLQKLSEKYGNQISIFETSAKNNVNIEDCFMTLAREIFNKKTGRQPVKKDPTGNTGDSKSCCILIEQQQRRNHHQRYPSHYSQTSQTEEINPPASPISLQSTMNGQFSPIFHSNMKHENSSSEERSSLLRSKDKILSSRESKKSLEDLPPEEIERKFMEEEVSHSFQFIVVTSVVICFLAPCLSFVPYCFMCKYKNSPSEIAKAYYNISRAIIVILVFIFTLLVCMIAIPSSIGLSLYINIKRST</sequence>
<dbReference type="CDD" id="cd00876">
    <property type="entry name" value="Ras"/>
    <property type="match status" value="1"/>
</dbReference>
<dbReference type="SMART" id="SM00174">
    <property type="entry name" value="RHO"/>
    <property type="match status" value="1"/>
</dbReference>
<dbReference type="RefSeq" id="XP_044550961.1">
    <property type="nucleotide sequence ID" value="XM_044691375.1"/>
</dbReference>
<dbReference type="EMBL" id="PYSW02000014">
    <property type="protein sequence ID" value="KAG2386969.1"/>
    <property type="molecule type" value="Genomic_DNA"/>
</dbReference>
<keyword evidence="1" id="KW-0547">Nucleotide-binding</keyword>
<evidence type="ECO:0000256" key="2">
    <source>
        <dbReference type="ARBA" id="ARBA00023134"/>
    </source>
</evidence>
<comment type="caution">
    <text evidence="5">The sequence shown here is derived from an EMBL/GenBank/DDBJ whole genome shotgun (WGS) entry which is preliminary data.</text>
</comment>
<accession>A0AA88GVK7</accession>
<evidence type="ECO:0000256" key="1">
    <source>
        <dbReference type="ARBA" id="ARBA00022741"/>
    </source>
</evidence>
<name>A0AA88GVK7_NAELO</name>
<dbReference type="GO" id="GO:0007165">
    <property type="term" value="P:signal transduction"/>
    <property type="evidence" value="ECO:0007669"/>
    <property type="project" value="InterPro"/>
</dbReference>
<evidence type="ECO:0000313" key="6">
    <source>
        <dbReference type="Proteomes" id="UP000816034"/>
    </source>
</evidence>
<reference evidence="5 6" key="1">
    <citation type="journal article" date="2018" name="BMC Genomics">
        <title>The genome of Naegleria lovaniensis, the basis for a comparative approach to unravel pathogenicity factors of the human pathogenic amoeba N. fowleri.</title>
        <authorList>
            <person name="Liechti N."/>
            <person name="Schurch N."/>
            <person name="Bruggmann R."/>
            <person name="Wittwer M."/>
        </authorList>
    </citation>
    <scope>NUCLEOTIDE SEQUENCE [LARGE SCALE GENOMIC DNA]</scope>
    <source>
        <strain evidence="5 6">ATCC 30569</strain>
    </source>
</reference>
<evidence type="ECO:0000256" key="3">
    <source>
        <dbReference type="SAM" id="MobiDB-lite"/>
    </source>
</evidence>
<keyword evidence="4" id="KW-0472">Membrane</keyword>
<feature type="transmembrane region" description="Helical" evidence="4">
    <location>
        <begin position="311"/>
        <end position="335"/>
    </location>
</feature>
<dbReference type="PANTHER" id="PTHR24070">
    <property type="entry name" value="RAS, DI-RAS, AND RHEB FAMILY MEMBERS OF SMALL GTPASE SUPERFAMILY"/>
    <property type="match status" value="1"/>
</dbReference>
<dbReference type="SMART" id="SM00176">
    <property type="entry name" value="RAN"/>
    <property type="match status" value="1"/>
</dbReference>
<dbReference type="FunFam" id="3.40.50.300:FF:001423">
    <property type="entry name" value="Ras family GTPase"/>
    <property type="match status" value="1"/>
</dbReference>
<gene>
    <name evidence="5" type="ORF">C9374_002004</name>
</gene>
<feature type="compositionally biased region" description="Polar residues" evidence="3">
    <location>
        <begin position="242"/>
        <end position="252"/>
    </location>
</feature>
<dbReference type="Pfam" id="PF00071">
    <property type="entry name" value="Ras"/>
    <property type="match status" value="1"/>
</dbReference>
<feature type="compositionally biased region" description="Basic and acidic residues" evidence="3">
    <location>
        <begin position="260"/>
        <end position="277"/>
    </location>
</feature>
<dbReference type="SMART" id="SM00173">
    <property type="entry name" value="RAS"/>
    <property type="match status" value="1"/>
</dbReference>
<feature type="region of interest" description="Disordered" evidence="3">
    <location>
        <begin position="217"/>
        <end position="277"/>
    </location>
</feature>
<dbReference type="InterPro" id="IPR005225">
    <property type="entry name" value="Small_GTP-bd"/>
</dbReference>
<dbReference type="PROSITE" id="PS51421">
    <property type="entry name" value="RAS"/>
    <property type="match status" value="1"/>
</dbReference>
<dbReference type="InterPro" id="IPR001806">
    <property type="entry name" value="Small_GTPase"/>
</dbReference>
<protein>
    <recommendedName>
        <fullName evidence="7">Ras family small GTPase</fullName>
    </recommendedName>
</protein>
<dbReference type="SMART" id="SM00175">
    <property type="entry name" value="RAB"/>
    <property type="match status" value="1"/>
</dbReference>
<dbReference type="GO" id="GO:0016020">
    <property type="term" value="C:membrane"/>
    <property type="evidence" value="ECO:0007669"/>
    <property type="project" value="InterPro"/>
</dbReference>
<dbReference type="InterPro" id="IPR027417">
    <property type="entry name" value="P-loop_NTPase"/>
</dbReference>
<dbReference type="GO" id="GO:0005525">
    <property type="term" value="F:GTP binding"/>
    <property type="evidence" value="ECO:0007669"/>
    <property type="project" value="UniProtKB-KW"/>
</dbReference>
<dbReference type="Gene3D" id="3.40.50.300">
    <property type="entry name" value="P-loop containing nucleotide triphosphate hydrolases"/>
    <property type="match status" value="1"/>
</dbReference>
<dbReference type="PROSITE" id="PS51419">
    <property type="entry name" value="RAB"/>
    <property type="match status" value="1"/>
</dbReference>
<dbReference type="GO" id="GO:0003924">
    <property type="term" value="F:GTPase activity"/>
    <property type="evidence" value="ECO:0007669"/>
    <property type="project" value="InterPro"/>
</dbReference>
<dbReference type="PROSITE" id="PS51420">
    <property type="entry name" value="RHO"/>
    <property type="match status" value="1"/>
</dbReference>
<dbReference type="GeneID" id="68094460"/>
<dbReference type="SUPFAM" id="SSF52540">
    <property type="entry name" value="P-loop containing nucleoside triphosphate hydrolases"/>
    <property type="match status" value="1"/>
</dbReference>
<dbReference type="NCBIfam" id="TIGR00231">
    <property type="entry name" value="small_GTP"/>
    <property type="match status" value="1"/>
</dbReference>
<keyword evidence="2" id="KW-0342">GTP-binding</keyword>
<organism evidence="5 6">
    <name type="scientific">Naegleria lovaniensis</name>
    <name type="common">Amoeba</name>
    <dbReference type="NCBI Taxonomy" id="51637"/>
    <lineage>
        <taxon>Eukaryota</taxon>
        <taxon>Discoba</taxon>
        <taxon>Heterolobosea</taxon>
        <taxon>Tetramitia</taxon>
        <taxon>Eutetramitia</taxon>
        <taxon>Vahlkampfiidae</taxon>
        <taxon>Naegleria</taxon>
    </lineage>
</organism>
<dbReference type="Proteomes" id="UP000816034">
    <property type="component" value="Unassembled WGS sequence"/>
</dbReference>
<keyword evidence="6" id="KW-1185">Reference proteome</keyword>
<feature type="compositionally biased region" description="Polar residues" evidence="3">
    <location>
        <begin position="225"/>
        <end position="234"/>
    </location>
</feature>
<keyword evidence="4" id="KW-0812">Transmembrane</keyword>
<dbReference type="PRINTS" id="PR00449">
    <property type="entry name" value="RASTRNSFRMNG"/>
</dbReference>
<feature type="transmembrane region" description="Helical" evidence="4">
    <location>
        <begin position="356"/>
        <end position="384"/>
    </location>
</feature>
<dbReference type="InterPro" id="IPR020849">
    <property type="entry name" value="Small_GTPase_Ras-type"/>
</dbReference>
<evidence type="ECO:0000313" key="5">
    <source>
        <dbReference type="EMBL" id="KAG2386969.1"/>
    </source>
</evidence>
<evidence type="ECO:0000256" key="4">
    <source>
        <dbReference type="SAM" id="Phobius"/>
    </source>
</evidence>
<proteinExistence type="predicted"/>
<keyword evidence="4" id="KW-1133">Transmembrane helix</keyword>
<dbReference type="AlphaFoldDB" id="A0AA88GVK7"/>
<evidence type="ECO:0008006" key="7">
    <source>
        <dbReference type="Google" id="ProtNLM"/>
    </source>
</evidence>